<keyword evidence="3" id="KW-1185">Reference proteome</keyword>
<comment type="caution">
    <text evidence="2">The sequence shown here is derived from an EMBL/GenBank/DDBJ whole genome shotgun (WGS) entry which is preliminary data.</text>
</comment>
<evidence type="ECO:0000313" key="2">
    <source>
        <dbReference type="EMBL" id="KAJ8657640.1"/>
    </source>
</evidence>
<evidence type="ECO:0000313" key="3">
    <source>
        <dbReference type="Proteomes" id="UP001234581"/>
    </source>
</evidence>
<reference evidence="2 3" key="1">
    <citation type="submission" date="2023-03" db="EMBL/GenBank/DDBJ databases">
        <title>Genome sequence of Lichtheimia ornata CBS 291.66.</title>
        <authorList>
            <person name="Mohabir J.T."/>
            <person name="Shea T.P."/>
            <person name="Kurbessoian T."/>
            <person name="Berby B."/>
            <person name="Fontaine J."/>
            <person name="Livny J."/>
            <person name="Gnirke A."/>
            <person name="Stajich J.E."/>
            <person name="Cuomo C.A."/>
        </authorList>
    </citation>
    <scope>NUCLEOTIDE SEQUENCE [LARGE SCALE GENOMIC DNA]</scope>
    <source>
        <strain evidence="2">CBS 291.66</strain>
    </source>
</reference>
<dbReference type="PROSITE" id="PS51257">
    <property type="entry name" value="PROKAR_LIPOPROTEIN"/>
    <property type="match status" value="1"/>
</dbReference>
<dbReference type="EMBL" id="JARTCD010000030">
    <property type="protein sequence ID" value="KAJ8657640.1"/>
    <property type="molecule type" value="Genomic_DNA"/>
</dbReference>
<accession>A0AAD7V2I6</accession>
<feature type="signal peptide" evidence="1">
    <location>
        <begin position="1"/>
        <end position="19"/>
    </location>
</feature>
<dbReference type="AlphaFoldDB" id="A0AAD7V2I6"/>
<keyword evidence="1" id="KW-0732">Signal</keyword>
<protein>
    <submittedName>
        <fullName evidence="2">Uncharacterized protein</fullName>
    </submittedName>
</protein>
<gene>
    <name evidence="2" type="ORF">O0I10_006706</name>
</gene>
<feature type="chain" id="PRO_5042212206" evidence="1">
    <location>
        <begin position="20"/>
        <end position="79"/>
    </location>
</feature>
<dbReference type="RefSeq" id="XP_058342553.1">
    <property type="nucleotide sequence ID" value="XM_058486731.1"/>
</dbReference>
<organism evidence="2 3">
    <name type="scientific">Lichtheimia ornata</name>
    <dbReference type="NCBI Taxonomy" id="688661"/>
    <lineage>
        <taxon>Eukaryota</taxon>
        <taxon>Fungi</taxon>
        <taxon>Fungi incertae sedis</taxon>
        <taxon>Mucoromycota</taxon>
        <taxon>Mucoromycotina</taxon>
        <taxon>Mucoromycetes</taxon>
        <taxon>Mucorales</taxon>
        <taxon>Lichtheimiaceae</taxon>
        <taxon>Lichtheimia</taxon>
    </lineage>
</organism>
<sequence>MKSIILATFAIAFVSTASCAKMSLSDKFKYCKPIPIADCAKDPICKVHEHTKNSGEKEQKCGPNVEFNNALVFGIGRNT</sequence>
<evidence type="ECO:0000256" key="1">
    <source>
        <dbReference type="SAM" id="SignalP"/>
    </source>
</evidence>
<name>A0AAD7V2I6_9FUNG</name>
<dbReference type="GeneID" id="83214116"/>
<dbReference type="Proteomes" id="UP001234581">
    <property type="component" value="Unassembled WGS sequence"/>
</dbReference>
<proteinExistence type="predicted"/>